<dbReference type="Proteomes" id="UP000041254">
    <property type="component" value="Unassembled WGS sequence"/>
</dbReference>
<name>A0A0G4FXH3_VITBC</name>
<keyword evidence="2" id="KW-1185">Reference proteome</keyword>
<dbReference type="AlphaFoldDB" id="A0A0G4FXH3"/>
<evidence type="ECO:0000313" key="1">
    <source>
        <dbReference type="EMBL" id="CEM20109.1"/>
    </source>
</evidence>
<organism evidence="1 2">
    <name type="scientific">Vitrella brassicaformis (strain CCMP3155)</name>
    <dbReference type="NCBI Taxonomy" id="1169540"/>
    <lineage>
        <taxon>Eukaryota</taxon>
        <taxon>Sar</taxon>
        <taxon>Alveolata</taxon>
        <taxon>Colpodellida</taxon>
        <taxon>Vitrellaceae</taxon>
        <taxon>Vitrella</taxon>
    </lineage>
</organism>
<proteinExistence type="predicted"/>
<protein>
    <submittedName>
        <fullName evidence="1">Uncharacterized protein</fullName>
    </submittedName>
</protein>
<dbReference type="InParanoid" id="A0A0G4FXH3"/>
<dbReference type="EMBL" id="CDMY01000520">
    <property type="protein sequence ID" value="CEM20109.1"/>
    <property type="molecule type" value="Genomic_DNA"/>
</dbReference>
<evidence type="ECO:0000313" key="2">
    <source>
        <dbReference type="Proteomes" id="UP000041254"/>
    </source>
</evidence>
<dbReference type="VEuPathDB" id="CryptoDB:Vbra_6078"/>
<sequence>MHAKQRHCKEDRRRSVTTYDLFTFRLPDARIQEYKIGTENFSPFKTPGVREGEEGLGRLQYLMQQRRSNQTPSQRLPSGLEVLGCFWTDHAFISGMISGTIEPPRLLAP</sequence>
<reference evidence="1 2" key="1">
    <citation type="submission" date="2014-11" db="EMBL/GenBank/DDBJ databases">
        <authorList>
            <person name="Zhu J."/>
            <person name="Qi W."/>
            <person name="Song R."/>
        </authorList>
    </citation>
    <scope>NUCLEOTIDE SEQUENCE [LARGE SCALE GENOMIC DNA]</scope>
</reference>
<gene>
    <name evidence="1" type="ORF">Vbra_6078</name>
</gene>
<accession>A0A0G4FXH3</accession>